<dbReference type="SUPFAM" id="SSF52540">
    <property type="entry name" value="P-loop containing nucleoside triphosphate hydrolases"/>
    <property type="match status" value="1"/>
</dbReference>
<evidence type="ECO:0000313" key="5">
    <source>
        <dbReference type="Proteomes" id="UP000231586"/>
    </source>
</evidence>
<sequence>MNLHDIFDKDITRNIDGVIKADDDRHLGTEVSEYVLTNEAEKALANLLEAYTNYTTANGVWISGFFGSGKSHMLKMLAHLLGDVVGQDFPRTEVSETFKAKTKDSFLRASLTKAEKIPARSLLFNIDQVADASGGNKTDAILKVFVKVFNSARGYYDMQPHVARFERDLENRGLLDVFKTAYQQISGLDWHDGRELDVLEETNVAAAYAQIIGGTAGAPENILEKYRDSYTVSVDSFADEVIDWLHTQGQAVRLNFFVDEVGQFIGDDRSLMLQLQSIAETLNSKGNGRAWVFVTSQEALDKTIGDQNKTQQFDFSKIQARFSNRVSLTSADVEEVIRKRLLDKGDAGKAALKPIYAYEHGNFKTFFDFADGGKTYRNYADEALFVGTYPFVNYQFPLFQAALVGLSDHNAFTGRHQAVGERSMLGVVQQVVKGMDSAPVGTLAPFDAMFEGISETVQSSAKRAIDVASKNLPELDSDLTKLAIRVLKALFLVKYVDGFRATPRNITALMYDRFGLNLSALSKNVKDALALLESQSYIQRNGESYEYLTSEEQDVEKEIKTVDIDGSEVAKRLYELLQQSVIKTNKYRYATGQDYAFGYKIDDAVHGPQHALTVHVVTPGYPHDLPTIRLHSTGLDEARVVIGTDDGLFADLRLLLKTEKYVKQKQTTSITPVQQRILGQKAELNRERGKEILERLRVAVGKATLVVHGVDVTSSSAAADQRIFDALATLVAKTYPQLSLLGGKTYGSADLRKFVQPKDDGLGFTVDTALTDAANEVYSVGIKSQVDIGQRVDVKKLIERFTGKPYGWDQGSILATIAHLYGESRIKIELSGNERKRSDVPGDLANSQQYGNLRIDLRKDYDQRKVTAFRKFVQDFFDEPDVPKDALEAAHAGSEKLTAMLKELKADKNRYQYPFIAALDAPIELLEGVVGKTDEWYLTDFDHADELLEAKGETLDRVRAFLNGQQRVIYDNAQRFLTSTADNLGYLPRDAATPVQTVLDDCNVFRGNKIAQLQTAVESLRQQLDNVIKDEQIAAASAIEERRTALAGTDEYRDATPEAQAAALDEADAARDAVWSEPSIAKIKLAAANFATAKFPRLLDRLIASAATPVVVGPSPSDDPTAKPQNPYTVTPAKSVALTQVTVSHDKHVLATVQDVDDYLAALRTALLNEINDGKRITR</sequence>
<organism evidence="4 5">
    <name type="scientific">Luteimicrobium subarcticum</name>
    <dbReference type="NCBI Taxonomy" id="620910"/>
    <lineage>
        <taxon>Bacteria</taxon>
        <taxon>Bacillati</taxon>
        <taxon>Actinomycetota</taxon>
        <taxon>Actinomycetes</taxon>
        <taxon>Micrococcales</taxon>
        <taxon>Luteimicrobium</taxon>
    </lineage>
</organism>
<feature type="domain" description="Probable ATP-binding protein BrxC winged helix-turn-helix" evidence="1">
    <location>
        <begin position="750"/>
        <end position="834"/>
    </location>
</feature>
<comment type="caution">
    <text evidence="4">The sequence shown here is derived from an EMBL/GenBank/DDBJ whole genome shotgun (WGS) entry which is preliminary data.</text>
</comment>
<evidence type="ECO:0008006" key="6">
    <source>
        <dbReference type="Google" id="ProtNLM"/>
    </source>
</evidence>
<dbReference type="NCBIfam" id="NF033441">
    <property type="entry name" value="BREX_BrxC"/>
    <property type="match status" value="1"/>
</dbReference>
<name>A0A2M8WRL7_9MICO</name>
<dbReference type="InterPro" id="IPR027417">
    <property type="entry name" value="P-loop_NTPase"/>
</dbReference>
<dbReference type="OrthoDB" id="3201900at2"/>
<reference evidence="4 5" key="1">
    <citation type="submission" date="2017-11" db="EMBL/GenBank/DDBJ databases">
        <title>Genomic Encyclopedia of Archaeal and Bacterial Type Strains, Phase II (KMG-II): From Individual Species to Whole Genera.</title>
        <authorList>
            <person name="Goeker M."/>
        </authorList>
    </citation>
    <scope>NUCLEOTIDE SEQUENCE [LARGE SCALE GENOMIC DNA]</scope>
    <source>
        <strain evidence="4 5">DSM 22413</strain>
    </source>
</reference>
<dbReference type="RefSeq" id="WP_100350249.1">
    <property type="nucleotide sequence ID" value="NZ_PGTZ01000008.1"/>
</dbReference>
<feature type="domain" description="Probable ATP-binding protein BrxC alpha-helical" evidence="2">
    <location>
        <begin position="866"/>
        <end position="983"/>
    </location>
</feature>
<feature type="domain" description="Probable ATP-binding protein BrxC 4th six-stranded beta-sheet" evidence="3">
    <location>
        <begin position="562"/>
        <end position="730"/>
    </location>
</feature>
<keyword evidence="5" id="KW-1185">Reference proteome</keyword>
<dbReference type="InterPro" id="IPR058037">
    <property type="entry name" value="BREX_BrxC_helical"/>
</dbReference>
<dbReference type="AlphaFoldDB" id="A0A2M8WRL7"/>
<evidence type="ECO:0000259" key="3">
    <source>
        <dbReference type="Pfam" id="PF25796"/>
    </source>
</evidence>
<dbReference type="InterPro" id="IPR047679">
    <property type="entry name" value="BREX_BrxC"/>
</dbReference>
<dbReference type="Proteomes" id="UP000231586">
    <property type="component" value="Unassembled WGS sequence"/>
</dbReference>
<dbReference type="InterPro" id="IPR058036">
    <property type="entry name" value="BREX_BrxC_4th"/>
</dbReference>
<proteinExistence type="predicted"/>
<dbReference type="Pfam" id="PF25791">
    <property type="entry name" value="WHD_BREX_BrxC"/>
    <property type="match status" value="1"/>
</dbReference>
<evidence type="ECO:0000259" key="1">
    <source>
        <dbReference type="Pfam" id="PF25791"/>
    </source>
</evidence>
<evidence type="ECO:0000259" key="2">
    <source>
        <dbReference type="Pfam" id="PF25792"/>
    </source>
</evidence>
<dbReference type="Pfam" id="PF25796">
    <property type="entry name" value="BREX_BrxC_4th"/>
    <property type="match status" value="1"/>
</dbReference>
<evidence type="ECO:0000313" key="4">
    <source>
        <dbReference type="EMBL" id="PJI93569.1"/>
    </source>
</evidence>
<dbReference type="InterPro" id="IPR058038">
    <property type="entry name" value="BREX_BrxC_wHTH"/>
</dbReference>
<dbReference type="EMBL" id="PGTZ01000008">
    <property type="protein sequence ID" value="PJI93569.1"/>
    <property type="molecule type" value="Genomic_DNA"/>
</dbReference>
<protein>
    <recommendedName>
        <fullName evidence="6">BREX system P-loop protein BrxC</fullName>
    </recommendedName>
</protein>
<accession>A0A2M8WRL7</accession>
<dbReference type="Pfam" id="PF25792">
    <property type="entry name" value="BREX_BrxC_helical"/>
    <property type="match status" value="1"/>
</dbReference>
<gene>
    <name evidence="4" type="ORF">CLV34_2145</name>
</gene>